<dbReference type="InterPro" id="IPR008271">
    <property type="entry name" value="Ser/Thr_kinase_AS"/>
</dbReference>
<dbReference type="RefSeq" id="WP_199460953.1">
    <property type="nucleotide sequence ID" value="NZ_JAEMUH010000002.1"/>
</dbReference>
<dbReference type="Gene3D" id="3.60.40.10">
    <property type="entry name" value="PPM-type phosphatase domain"/>
    <property type="match status" value="1"/>
</dbReference>
<evidence type="ECO:0000256" key="5">
    <source>
        <dbReference type="ARBA" id="ARBA00022840"/>
    </source>
</evidence>
<evidence type="ECO:0000256" key="6">
    <source>
        <dbReference type="SAM" id="Phobius"/>
    </source>
</evidence>
<dbReference type="SMART" id="SM00220">
    <property type="entry name" value="S_TKc"/>
    <property type="match status" value="1"/>
</dbReference>
<sequence>MSTSLCVQIGQFSCAGKKPFNQDFHGFKVPNDTVLHSKGVALAIADGISSSDVSQFASAAAVQGFLSDYYSTSEAWSVKTSAQRVLTALNAWLYSQTLHSHFSGNMNRGYVCTFSAMVMKSVTGHIFHTGDTRIYKLYSDHMEALTKDHRFQVNSQKSYLTRALGMEEHLEFDYRSFALHVGDVFLLATDGVYEFINHRDVLNALSKHEQNLDLAAKGLVELAMEKGSQDNLTIQLVKVIELPKMDDQEVLGQLTSLPFPPELEARMEFDGYKIIRKIHVSPRSHIFIAEDQVTAQTVVLKTPSMDLRDNPSYLERFLLEEWIARRINSAHVLKPLAQARRPNFIYTAMEFVDGITLKQWMEDHPHPSLDEVRNIVEQVSRGLRAFHRHEMLHQDLKPENIMIDVNGTVKIIDFGSVSVAGLSEIENAIEHFHILGTAQYTAPEYFLGQSPNAAADVYSLGVIAYEMLTGKLPYGLDVIKTRTEKQQARLNAISINQFEKRTNVPQWANEAILKAIHISPEKRYQEADEFAHDLRHPNKAFLKKSKPPLIARNPLKFWQGLCAVLTLCCLVMLYNISVA</sequence>
<dbReference type="InterPro" id="IPR011009">
    <property type="entry name" value="Kinase-like_dom_sf"/>
</dbReference>
<evidence type="ECO:0000259" key="8">
    <source>
        <dbReference type="PROSITE" id="PS51746"/>
    </source>
</evidence>
<keyword evidence="6" id="KW-1133">Transmembrane helix</keyword>
<dbReference type="SUPFAM" id="SSF81606">
    <property type="entry name" value="PP2C-like"/>
    <property type="match status" value="1"/>
</dbReference>
<evidence type="ECO:0000259" key="7">
    <source>
        <dbReference type="PROSITE" id="PS50011"/>
    </source>
</evidence>
<dbReference type="PROSITE" id="PS51746">
    <property type="entry name" value="PPM_2"/>
    <property type="match status" value="1"/>
</dbReference>
<dbReference type="Gene3D" id="1.10.510.10">
    <property type="entry name" value="Transferase(Phosphotransferase) domain 1"/>
    <property type="match status" value="1"/>
</dbReference>
<keyword evidence="6" id="KW-0472">Membrane</keyword>
<name>A0ABS0Z7J9_9GAMM</name>
<evidence type="ECO:0000256" key="1">
    <source>
        <dbReference type="ARBA" id="ARBA00022527"/>
    </source>
</evidence>
<dbReference type="GO" id="GO:0016301">
    <property type="term" value="F:kinase activity"/>
    <property type="evidence" value="ECO:0007669"/>
    <property type="project" value="UniProtKB-KW"/>
</dbReference>
<gene>
    <name evidence="9" type="ORF">JHD44_03030</name>
</gene>
<dbReference type="InterPro" id="IPR036457">
    <property type="entry name" value="PPM-type-like_dom_sf"/>
</dbReference>
<keyword evidence="5" id="KW-0067">ATP-binding</keyword>
<dbReference type="PROSITE" id="PS00108">
    <property type="entry name" value="PROTEIN_KINASE_ST"/>
    <property type="match status" value="1"/>
</dbReference>
<accession>A0ABS0Z7J9</accession>
<dbReference type="Proteomes" id="UP000598488">
    <property type="component" value="Unassembled WGS sequence"/>
</dbReference>
<dbReference type="PROSITE" id="PS50011">
    <property type="entry name" value="PROTEIN_KINASE_DOM"/>
    <property type="match status" value="1"/>
</dbReference>
<dbReference type="Pfam" id="PF00069">
    <property type="entry name" value="Pkinase"/>
    <property type="match status" value="1"/>
</dbReference>
<dbReference type="InterPro" id="IPR001932">
    <property type="entry name" value="PPM-type_phosphatase-like_dom"/>
</dbReference>
<evidence type="ECO:0000256" key="2">
    <source>
        <dbReference type="ARBA" id="ARBA00022679"/>
    </source>
</evidence>
<keyword evidence="3" id="KW-0547">Nucleotide-binding</keyword>
<feature type="domain" description="Protein kinase" evidence="7">
    <location>
        <begin position="272"/>
        <end position="535"/>
    </location>
</feature>
<dbReference type="Pfam" id="PF13672">
    <property type="entry name" value="PP2C_2"/>
    <property type="match status" value="1"/>
</dbReference>
<evidence type="ECO:0000256" key="3">
    <source>
        <dbReference type="ARBA" id="ARBA00022741"/>
    </source>
</evidence>
<dbReference type="EMBL" id="JAEMUH010000002">
    <property type="protein sequence ID" value="MBJ7549644.1"/>
    <property type="molecule type" value="Genomic_DNA"/>
</dbReference>
<keyword evidence="10" id="KW-1185">Reference proteome</keyword>
<feature type="transmembrane region" description="Helical" evidence="6">
    <location>
        <begin position="557"/>
        <end position="576"/>
    </location>
</feature>
<dbReference type="SMART" id="SM00332">
    <property type="entry name" value="PP2Cc"/>
    <property type="match status" value="1"/>
</dbReference>
<dbReference type="Gene3D" id="3.30.200.20">
    <property type="entry name" value="Phosphorylase Kinase, domain 1"/>
    <property type="match status" value="1"/>
</dbReference>
<keyword evidence="2" id="KW-0808">Transferase</keyword>
<organism evidence="9 10">
    <name type="scientific">Marinomonas ostreistagni</name>
    <dbReference type="NCBI Taxonomy" id="359209"/>
    <lineage>
        <taxon>Bacteria</taxon>
        <taxon>Pseudomonadati</taxon>
        <taxon>Pseudomonadota</taxon>
        <taxon>Gammaproteobacteria</taxon>
        <taxon>Oceanospirillales</taxon>
        <taxon>Oceanospirillaceae</taxon>
        <taxon>Marinomonas</taxon>
    </lineage>
</organism>
<dbReference type="InterPro" id="IPR000719">
    <property type="entry name" value="Prot_kinase_dom"/>
</dbReference>
<evidence type="ECO:0000313" key="9">
    <source>
        <dbReference type="EMBL" id="MBJ7549644.1"/>
    </source>
</evidence>
<feature type="domain" description="PPM-type phosphatase" evidence="8">
    <location>
        <begin position="8"/>
        <end position="239"/>
    </location>
</feature>
<evidence type="ECO:0000256" key="4">
    <source>
        <dbReference type="ARBA" id="ARBA00022777"/>
    </source>
</evidence>
<dbReference type="CDD" id="cd14014">
    <property type="entry name" value="STKc_PknB_like"/>
    <property type="match status" value="1"/>
</dbReference>
<dbReference type="PANTHER" id="PTHR24351">
    <property type="entry name" value="RIBOSOMAL PROTEIN S6 KINASE"/>
    <property type="match status" value="1"/>
</dbReference>
<keyword evidence="6" id="KW-0812">Transmembrane</keyword>
<evidence type="ECO:0000313" key="10">
    <source>
        <dbReference type="Proteomes" id="UP000598488"/>
    </source>
</evidence>
<keyword evidence="4 9" id="KW-0418">Kinase</keyword>
<proteinExistence type="predicted"/>
<comment type="caution">
    <text evidence="9">The sequence shown here is derived from an EMBL/GenBank/DDBJ whole genome shotgun (WGS) entry which is preliminary data.</text>
</comment>
<dbReference type="CDD" id="cd00143">
    <property type="entry name" value="PP2Cc"/>
    <property type="match status" value="1"/>
</dbReference>
<protein>
    <submittedName>
        <fullName evidence="9">Bifunctional protein-serine/threonine kinase/phosphatase</fullName>
    </submittedName>
</protein>
<dbReference type="SMART" id="SM00331">
    <property type="entry name" value="PP2C_SIG"/>
    <property type="match status" value="1"/>
</dbReference>
<dbReference type="SUPFAM" id="SSF56112">
    <property type="entry name" value="Protein kinase-like (PK-like)"/>
    <property type="match status" value="1"/>
</dbReference>
<keyword evidence="1" id="KW-0723">Serine/threonine-protein kinase</keyword>
<reference evidence="9 10" key="1">
    <citation type="submission" date="2020-12" db="EMBL/GenBank/DDBJ databases">
        <title>Comparative genome analysis of fungal antagonists Marinomonas ostreistagni 398 and M. spartinae 468.</title>
        <authorList>
            <person name="Fields J.L."/>
            <person name="Mavrodi O.V."/>
            <person name="Biber P.D."/>
            <person name="Indest K.J."/>
            <person name="Mavrodi D.V."/>
        </authorList>
    </citation>
    <scope>NUCLEOTIDE SEQUENCE [LARGE SCALE GENOMIC DNA]</scope>
    <source>
        <strain evidence="9 10">USM7</strain>
    </source>
</reference>